<dbReference type="Proteomes" id="UP000319769">
    <property type="component" value="Unassembled WGS sequence"/>
</dbReference>
<organism evidence="2 3">
    <name type="scientific">Amycolatopsis acidicola</name>
    <dbReference type="NCBI Taxonomy" id="2596893"/>
    <lineage>
        <taxon>Bacteria</taxon>
        <taxon>Bacillati</taxon>
        <taxon>Actinomycetota</taxon>
        <taxon>Actinomycetes</taxon>
        <taxon>Pseudonocardiales</taxon>
        <taxon>Pseudonocardiaceae</taxon>
        <taxon>Amycolatopsis</taxon>
    </lineage>
</organism>
<sequence>MARRTAARRDSRAARSALPELIGVLDADEADRTLAELGAESDRMADALLAMDTHPGQRLLSGPLTGVTRRRWDEASATMTVLWEQFNRHRALLEQAREVRARKQKPGPAELGELTGLLTGTVVELGAEQVPIEQRSLTGPAVVAERVTLTELVGRMKTAYTQVTEVLGAAEKAWDATIARIDPLDTSLRSAQQLAESLGVTEPELPRAAEELADFRRTALTDPLAAGVRPPEQLAKRIEDIRAELEKLARVKESYEERRQRLEDGVAELVALRGEARTVHDTVLEKIAAPGLGPLPDPVRGLSARLGALPGMWREGRWKALSGTLEELDRDVAAALAGLRAQLAQRTGLLDRRLELRGRLDAYRAKAGRLGFAEDLTLAELHRRAHEVLYTIPCDLRAATVAVNEYQKALHDAGTGTEERR</sequence>
<accession>A0A5N0UPC1</accession>
<evidence type="ECO:0000313" key="2">
    <source>
        <dbReference type="EMBL" id="KAA9149618.1"/>
    </source>
</evidence>
<gene>
    <name evidence="2" type="ORF">FPZ12_042950</name>
</gene>
<proteinExistence type="predicted"/>
<dbReference type="RefSeq" id="WP_144759006.1">
    <property type="nucleotide sequence ID" value="NZ_VMNW02000137.1"/>
</dbReference>
<comment type="caution">
    <text evidence="2">The sequence shown here is derived from an EMBL/GenBank/DDBJ whole genome shotgun (WGS) entry which is preliminary data.</text>
</comment>
<protein>
    <submittedName>
        <fullName evidence="2">Uncharacterized protein</fullName>
    </submittedName>
</protein>
<dbReference type="AlphaFoldDB" id="A0A5N0UPC1"/>
<keyword evidence="3" id="KW-1185">Reference proteome</keyword>
<name>A0A5N0UPC1_9PSEU</name>
<evidence type="ECO:0000256" key="1">
    <source>
        <dbReference type="SAM" id="Coils"/>
    </source>
</evidence>
<dbReference type="EMBL" id="VMNW02000137">
    <property type="protein sequence ID" value="KAA9149618.1"/>
    <property type="molecule type" value="Genomic_DNA"/>
</dbReference>
<dbReference type="OrthoDB" id="3375894at2"/>
<keyword evidence="1" id="KW-0175">Coiled coil</keyword>
<reference evidence="2" key="1">
    <citation type="submission" date="2019-09" db="EMBL/GenBank/DDBJ databases">
        <authorList>
            <person name="Teo W.F.A."/>
            <person name="Duangmal K."/>
        </authorList>
    </citation>
    <scope>NUCLEOTIDE SEQUENCE [LARGE SCALE GENOMIC DNA]</scope>
    <source>
        <strain evidence="2">K81G1</strain>
    </source>
</reference>
<evidence type="ECO:0000313" key="3">
    <source>
        <dbReference type="Proteomes" id="UP000319769"/>
    </source>
</evidence>
<feature type="coiled-coil region" evidence="1">
    <location>
        <begin position="238"/>
        <end position="272"/>
    </location>
</feature>